<evidence type="ECO:0000259" key="3">
    <source>
        <dbReference type="PROSITE" id="PS50157"/>
    </source>
</evidence>
<sequence>MICYNLCPVSIATLPQQHTDIGLVGSKPAQNLRSHHEVDPRVMSLLSGASDSLQGPDAGYQIASPDTNKRSHSLVQSAAPASTVSLAYYQGSYNPLATSLPNNDNTPHDKQYQDATTSSTSRHHTITSANTIPIYNSKWPHTFSDDPQKAQPSFKDSSPSQSQSPYSVTNAVESTSIVPQYDSYDSPTAMFSPGDDVRHHVAMPLSASHPPATQTTVEVIQMGRVAKDNVIRASFKRRRKRARYRCDIVGCDQTFTAQHNLTNHKNSHLHIRPHGCGKCGRSFVTPSDCRRHEKKCWA</sequence>
<dbReference type="AlphaFoldDB" id="V2WJD1"/>
<dbReference type="Gene3D" id="3.30.160.60">
    <property type="entry name" value="Classic Zinc Finger"/>
    <property type="match status" value="1"/>
</dbReference>
<gene>
    <name evidence="4" type="ORF">Moror_3360</name>
</gene>
<dbReference type="EMBL" id="AWSO01000858">
    <property type="protein sequence ID" value="ESK86963.1"/>
    <property type="molecule type" value="Genomic_DNA"/>
</dbReference>
<dbReference type="PROSITE" id="PS50157">
    <property type="entry name" value="ZINC_FINGER_C2H2_2"/>
    <property type="match status" value="1"/>
</dbReference>
<dbReference type="KEGG" id="mrr:Moror_3360"/>
<evidence type="ECO:0000256" key="2">
    <source>
        <dbReference type="SAM" id="MobiDB-lite"/>
    </source>
</evidence>
<dbReference type="Proteomes" id="UP000017559">
    <property type="component" value="Unassembled WGS sequence"/>
</dbReference>
<dbReference type="Pfam" id="PF00096">
    <property type="entry name" value="zf-C2H2"/>
    <property type="match status" value="1"/>
</dbReference>
<proteinExistence type="predicted"/>
<feature type="compositionally biased region" description="Low complexity" evidence="2">
    <location>
        <begin position="151"/>
        <end position="167"/>
    </location>
</feature>
<evidence type="ECO:0000313" key="5">
    <source>
        <dbReference type="Proteomes" id="UP000017559"/>
    </source>
</evidence>
<accession>V2WJD1</accession>
<protein>
    <recommendedName>
        <fullName evidence="3">C2H2-type domain-containing protein</fullName>
    </recommendedName>
</protein>
<dbReference type="OrthoDB" id="3437960at2759"/>
<reference evidence="4 5" key="1">
    <citation type="journal article" date="2014" name="BMC Genomics">
        <title>Genome and secretome analysis of the hemibiotrophic fungal pathogen, Moniliophthora roreri, which causes frosty pod rot disease of cacao: mechanisms of the biotrophic and necrotrophic phases.</title>
        <authorList>
            <person name="Meinhardt L.W."/>
            <person name="Costa G.G.L."/>
            <person name="Thomazella D.P.T."/>
            <person name="Teixeira P.J.P.L."/>
            <person name="Carazzolle M.F."/>
            <person name="Schuster S.C."/>
            <person name="Carlson J.E."/>
            <person name="Guiltinan M.J."/>
            <person name="Mieczkowski P."/>
            <person name="Farmer A."/>
            <person name="Ramaraj T."/>
            <person name="Crozier J."/>
            <person name="Davis R.E."/>
            <person name="Shao J."/>
            <person name="Melnick R.L."/>
            <person name="Pereira G.A.G."/>
            <person name="Bailey B.A."/>
        </authorList>
    </citation>
    <scope>NUCLEOTIDE SEQUENCE [LARGE SCALE GENOMIC DNA]</scope>
    <source>
        <strain evidence="4 5">MCA 2997</strain>
    </source>
</reference>
<keyword evidence="1" id="KW-0479">Metal-binding</keyword>
<keyword evidence="1" id="KW-0862">Zinc</keyword>
<dbReference type="GO" id="GO:0008270">
    <property type="term" value="F:zinc ion binding"/>
    <property type="evidence" value="ECO:0007669"/>
    <property type="project" value="UniProtKB-KW"/>
</dbReference>
<keyword evidence="5" id="KW-1185">Reference proteome</keyword>
<feature type="region of interest" description="Disordered" evidence="2">
    <location>
        <begin position="98"/>
        <end position="170"/>
    </location>
</feature>
<dbReference type="InterPro" id="IPR013087">
    <property type="entry name" value="Znf_C2H2_type"/>
</dbReference>
<dbReference type="InterPro" id="IPR036236">
    <property type="entry name" value="Znf_C2H2_sf"/>
</dbReference>
<dbReference type="HOGENOM" id="CLU_934116_0_0_1"/>
<evidence type="ECO:0000256" key="1">
    <source>
        <dbReference type="PROSITE-ProRule" id="PRU00042"/>
    </source>
</evidence>
<comment type="caution">
    <text evidence="4">The sequence shown here is derived from an EMBL/GenBank/DDBJ whole genome shotgun (WGS) entry which is preliminary data.</text>
</comment>
<organism evidence="4 5">
    <name type="scientific">Moniliophthora roreri (strain MCA 2997)</name>
    <name type="common">Cocoa frosty pod rot fungus</name>
    <name type="synonym">Crinipellis roreri</name>
    <dbReference type="NCBI Taxonomy" id="1381753"/>
    <lineage>
        <taxon>Eukaryota</taxon>
        <taxon>Fungi</taxon>
        <taxon>Dikarya</taxon>
        <taxon>Basidiomycota</taxon>
        <taxon>Agaricomycotina</taxon>
        <taxon>Agaricomycetes</taxon>
        <taxon>Agaricomycetidae</taxon>
        <taxon>Agaricales</taxon>
        <taxon>Marasmiineae</taxon>
        <taxon>Marasmiaceae</taxon>
        <taxon>Moniliophthora</taxon>
    </lineage>
</organism>
<dbReference type="SUPFAM" id="SSF57667">
    <property type="entry name" value="beta-beta-alpha zinc fingers"/>
    <property type="match status" value="1"/>
</dbReference>
<dbReference type="SMART" id="SM00355">
    <property type="entry name" value="ZnF_C2H2"/>
    <property type="match status" value="2"/>
</dbReference>
<evidence type="ECO:0000313" key="4">
    <source>
        <dbReference type="EMBL" id="ESK86963.1"/>
    </source>
</evidence>
<feature type="domain" description="C2H2-type" evidence="3">
    <location>
        <begin position="244"/>
        <end position="273"/>
    </location>
</feature>
<dbReference type="PROSITE" id="PS00028">
    <property type="entry name" value="ZINC_FINGER_C2H2_1"/>
    <property type="match status" value="1"/>
</dbReference>
<keyword evidence="1" id="KW-0863">Zinc-finger</keyword>
<name>V2WJD1_MONRO</name>